<keyword evidence="2" id="KW-1185">Reference proteome</keyword>
<dbReference type="KEGG" id="ppai:E1956_35055"/>
<organism evidence="1 2">
    <name type="scientific">Paraburkholderia pallida</name>
    <dbReference type="NCBI Taxonomy" id="2547399"/>
    <lineage>
        <taxon>Bacteria</taxon>
        <taxon>Pseudomonadati</taxon>
        <taxon>Pseudomonadota</taxon>
        <taxon>Betaproteobacteria</taxon>
        <taxon>Burkholderiales</taxon>
        <taxon>Burkholderiaceae</taxon>
        <taxon>Paraburkholderia</taxon>
    </lineage>
</organism>
<name>A0A4P7D675_9BURK</name>
<dbReference type="OrthoDB" id="9134109at2"/>
<accession>A0A4P7D675</accession>
<proteinExistence type="predicted"/>
<sequence>MMDIGFDYEPARTEWRYELLGLLESNEAPRVCTTEELARLVRRVRPRANADTVHNAIGGLMKAGALQKVSRGLYLNRRSRPAVEVAEAAQHIRQRAVVSLESVLGECGFLNNPPAIVTAVVPQRPDSVPRVGSVKTSGGQVLRFNALPPRFFPSSQEETRLLLQAGRHCPVVRPEVAALHWLHLALSPRSSMRMPPQDVDFSVLDAELLRDLAWRWELSHALEEWKEQINLAGDIQEPSQTIAPVSEAHRQRGLAARQRLMARRKPNTT</sequence>
<evidence type="ECO:0000313" key="1">
    <source>
        <dbReference type="EMBL" id="QBR02470.1"/>
    </source>
</evidence>
<dbReference type="AlphaFoldDB" id="A0A4P7D675"/>
<dbReference type="EMBL" id="CP038151">
    <property type="protein sequence ID" value="QBR02470.1"/>
    <property type="molecule type" value="Genomic_DNA"/>
</dbReference>
<dbReference type="Proteomes" id="UP000295727">
    <property type="component" value="Chromosome 4"/>
</dbReference>
<gene>
    <name evidence="1" type="ORF">E1956_35055</name>
</gene>
<evidence type="ECO:0008006" key="3">
    <source>
        <dbReference type="Google" id="ProtNLM"/>
    </source>
</evidence>
<evidence type="ECO:0000313" key="2">
    <source>
        <dbReference type="Proteomes" id="UP000295727"/>
    </source>
</evidence>
<dbReference type="RefSeq" id="WP_134757994.1">
    <property type="nucleotide sequence ID" value="NZ_CP038151.1"/>
</dbReference>
<reference evidence="1 2" key="1">
    <citation type="submission" date="2019-03" db="EMBL/GenBank/DDBJ databases">
        <title>Paraburkholderia sp. 7MH5, isolated from subtropical forest soil.</title>
        <authorList>
            <person name="Gao Z.-H."/>
            <person name="Qiu L.-H."/>
        </authorList>
    </citation>
    <scope>NUCLEOTIDE SEQUENCE [LARGE SCALE GENOMIC DNA]</scope>
    <source>
        <strain evidence="1 2">7MH5</strain>
    </source>
</reference>
<protein>
    <recommendedName>
        <fullName evidence="3">Transcriptional regulator, AbiEi antitoxin, Type IV TA system</fullName>
    </recommendedName>
</protein>